<dbReference type="AlphaFoldDB" id="A0A5A9Z5R0"/>
<reference evidence="1 2" key="1">
    <citation type="submission" date="2019-07" db="EMBL/GenBank/DDBJ databases">
        <title>Aquicoccus porphyridii gen. nov., sp. nov., isolated from a small marine red alga, Porphyridium marinum.</title>
        <authorList>
            <person name="Liu L."/>
        </authorList>
    </citation>
    <scope>NUCLEOTIDE SEQUENCE [LARGE SCALE GENOMIC DNA]</scope>
    <source>
        <strain evidence="1 2">L1 8-17</strain>
    </source>
</reference>
<organism evidence="1 2">
    <name type="scientific">Aquicoccus porphyridii</name>
    <dbReference type="NCBI Taxonomy" id="1852029"/>
    <lineage>
        <taxon>Bacteria</taxon>
        <taxon>Pseudomonadati</taxon>
        <taxon>Pseudomonadota</taxon>
        <taxon>Alphaproteobacteria</taxon>
        <taxon>Rhodobacterales</taxon>
        <taxon>Paracoccaceae</taxon>
        <taxon>Aquicoccus</taxon>
    </lineage>
</organism>
<evidence type="ECO:0000313" key="2">
    <source>
        <dbReference type="Proteomes" id="UP000325291"/>
    </source>
</evidence>
<dbReference type="Proteomes" id="UP000325291">
    <property type="component" value="Unassembled WGS sequence"/>
</dbReference>
<gene>
    <name evidence="1" type="ORF">FLO80_15410</name>
</gene>
<name>A0A5A9Z5R0_9RHOB</name>
<evidence type="ECO:0000313" key="1">
    <source>
        <dbReference type="EMBL" id="KAA0912452.1"/>
    </source>
</evidence>
<sequence length="141" mass="16005">MPVLIKTEPLSRPHDVGTLYPFKEKAYRDPVFGKGELAFVWIDGDGKGGEDSRLYAEGMVAEEPVFEDPDRQDSNVRVKIVLTAIEPGNPLKYREDIRSHRDDPSDRVMHNLADVICKNALKKVTLIGRPEADLLRSRFEE</sequence>
<protein>
    <submittedName>
        <fullName evidence="1">Uncharacterized protein</fullName>
    </submittedName>
</protein>
<dbReference type="EMBL" id="VINQ01000013">
    <property type="protein sequence ID" value="KAA0912452.1"/>
    <property type="molecule type" value="Genomic_DNA"/>
</dbReference>
<accession>A0A5A9Z5R0</accession>
<keyword evidence="2" id="KW-1185">Reference proteome</keyword>
<comment type="caution">
    <text evidence="1">The sequence shown here is derived from an EMBL/GenBank/DDBJ whole genome shotgun (WGS) entry which is preliminary data.</text>
</comment>
<proteinExistence type="predicted"/>
<dbReference type="RefSeq" id="WP_111367312.1">
    <property type="nucleotide sequence ID" value="NZ_VINQ01000013.1"/>
</dbReference>